<gene>
    <name evidence="11" type="ORF">SAMN05192554_11291</name>
</gene>
<evidence type="ECO:0000256" key="2">
    <source>
        <dbReference type="ARBA" id="ARBA00004739"/>
    </source>
</evidence>
<dbReference type="Pfam" id="PF01619">
    <property type="entry name" value="Pro_dh"/>
    <property type="match status" value="1"/>
</dbReference>
<name>A0A1G9Y0U4_9EURY</name>
<protein>
    <recommendedName>
        <fullName evidence="3">proline dehydrogenase</fullName>
        <ecNumber evidence="3">1.5.5.2</ecNumber>
    </recommendedName>
</protein>
<dbReference type="EC" id="1.5.5.2" evidence="3"/>
<feature type="domain" description="Proline dehydrogenase" evidence="10">
    <location>
        <begin position="34"/>
        <end position="286"/>
    </location>
</feature>
<dbReference type="AlphaFoldDB" id="A0A1G9Y0U4"/>
<evidence type="ECO:0000256" key="9">
    <source>
        <dbReference type="ARBA" id="ARBA00048779"/>
    </source>
</evidence>
<evidence type="ECO:0000256" key="4">
    <source>
        <dbReference type="ARBA" id="ARBA00022630"/>
    </source>
</evidence>
<comment type="pathway">
    <text evidence="2">Amino-acid degradation; L-proline degradation into L-glutamate; L-glutamate from L-proline: step 1/2.</text>
</comment>
<dbReference type="InterPro" id="IPR029041">
    <property type="entry name" value="FAD-linked_oxidoreductase-like"/>
</dbReference>
<comment type="catalytic activity">
    <reaction evidence="9">
        <text>L-proline + a quinone = (S)-1-pyrroline-5-carboxylate + a quinol + H(+)</text>
        <dbReference type="Rhea" id="RHEA:23784"/>
        <dbReference type="ChEBI" id="CHEBI:15378"/>
        <dbReference type="ChEBI" id="CHEBI:17388"/>
        <dbReference type="ChEBI" id="CHEBI:24646"/>
        <dbReference type="ChEBI" id="CHEBI:60039"/>
        <dbReference type="ChEBI" id="CHEBI:132124"/>
        <dbReference type="EC" id="1.5.5.2"/>
    </reaction>
</comment>
<dbReference type="STRING" id="996166.SAMN05192554_11291"/>
<reference evidence="11 12" key="1">
    <citation type="submission" date="2016-10" db="EMBL/GenBank/DDBJ databases">
        <authorList>
            <person name="de Groot N.N."/>
        </authorList>
    </citation>
    <scope>NUCLEOTIDE SEQUENCE [LARGE SCALE GENOMIC DNA]</scope>
    <source>
        <strain evidence="12">EB21,IBRC-M 10013,KCTC 4048</strain>
    </source>
</reference>
<proteinExistence type="predicted"/>
<dbReference type="SUPFAM" id="SSF51730">
    <property type="entry name" value="FAD-linked oxidoreductase"/>
    <property type="match status" value="1"/>
</dbReference>
<evidence type="ECO:0000256" key="1">
    <source>
        <dbReference type="ARBA" id="ARBA00001974"/>
    </source>
</evidence>
<organism evidence="11 12">
    <name type="scientific">Haloarchaeobius iranensis</name>
    <dbReference type="NCBI Taxonomy" id="996166"/>
    <lineage>
        <taxon>Archaea</taxon>
        <taxon>Methanobacteriati</taxon>
        <taxon>Methanobacteriota</taxon>
        <taxon>Stenosarchaea group</taxon>
        <taxon>Halobacteria</taxon>
        <taxon>Halobacteriales</taxon>
        <taxon>Halorubellaceae</taxon>
        <taxon>Haloarchaeobius</taxon>
    </lineage>
</organism>
<dbReference type="UniPathway" id="UPA00261">
    <property type="reaction ID" value="UER00373"/>
</dbReference>
<keyword evidence="12" id="KW-1185">Reference proteome</keyword>
<dbReference type="PIRSF" id="PIRSF000196">
    <property type="entry name" value="Pro_dehydrog"/>
    <property type="match status" value="1"/>
</dbReference>
<sequence>MVGCRYRGDERRRRGMIPPIANNFVAGESPAAAVQHARELNRRDVAVILNLLGEHYDDRADADADADAYIDLAETIARDDLDACISVKPSQIGLSLSDDAFRENLARIVAVADDHGVFVWVDMEDHPTTDVTLDAFERHARETDGNVGVCVQANLRRTRDDLARLAELPGKVRLVKGAYDEPGDIAYRQKAKVDEVYRDLLAFMFEAFDDGVAVGSHDPAMVDYAAELHAEHGTPYEVQMLMGVREEAQFDLAAEGVDVWQYVPYGGKWFSYFYRRVRERKSNALFALRAVVGR</sequence>
<evidence type="ECO:0000256" key="3">
    <source>
        <dbReference type="ARBA" id="ARBA00012695"/>
    </source>
</evidence>
<dbReference type="GO" id="GO:0004657">
    <property type="term" value="F:proline dehydrogenase activity"/>
    <property type="evidence" value="ECO:0007669"/>
    <property type="project" value="UniProtKB-EC"/>
</dbReference>
<keyword evidence="4" id="KW-0285">Flavoprotein</keyword>
<evidence type="ECO:0000256" key="7">
    <source>
        <dbReference type="ARBA" id="ARBA00023002"/>
    </source>
</evidence>
<evidence type="ECO:0000313" key="11">
    <source>
        <dbReference type="EMBL" id="SDN02657.1"/>
    </source>
</evidence>
<keyword evidence="6" id="KW-0274">FAD</keyword>
<dbReference type="Gene3D" id="3.20.20.220">
    <property type="match status" value="1"/>
</dbReference>
<evidence type="ECO:0000313" key="12">
    <source>
        <dbReference type="Proteomes" id="UP000199370"/>
    </source>
</evidence>
<keyword evidence="8" id="KW-0642">Proline metabolism</keyword>
<dbReference type="InterPro" id="IPR002872">
    <property type="entry name" value="Proline_DH_dom"/>
</dbReference>
<dbReference type="PANTHER" id="PTHR13914:SF0">
    <property type="entry name" value="PROLINE DEHYDROGENASE 1, MITOCHONDRIAL"/>
    <property type="match status" value="1"/>
</dbReference>
<evidence type="ECO:0000256" key="6">
    <source>
        <dbReference type="ARBA" id="ARBA00022827"/>
    </source>
</evidence>
<dbReference type="PANTHER" id="PTHR13914">
    <property type="entry name" value="PROLINE OXIDASE"/>
    <property type="match status" value="1"/>
</dbReference>
<comment type="cofactor">
    <cofactor evidence="1">
        <name>FAD</name>
        <dbReference type="ChEBI" id="CHEBI:57692"/>
    </cofactor>
</comment>
<dbReference type="InterPro" id="IPR008219">
    <property type="entry name" value="PRODH_bac_arc"/>
</dbReference>
<keyword evidence="5" id="KW-0547">Nucleotide-binding</keyword>
<dbReference type="Proteomes" id="UP000199370">
    <property type="component" value="Unassembled WGS sequence"/>
</dbReference>
<dbReference type="InterPro" id="IPR015659">
    <property type="entry name" value="Proline_oxidase"/>
</dbReference>
<evidence type="ECO:0000256" key="8">
    <source>
        <dbReference type="ARBA" id="ARBA00023062"/>
    </source>
</evidence>
<keyword evidence="7" id="KW-0560">Oxidoreductase</keyword>
<evidence type="ECO:0000259" key="10">
    <source>
        <dbReference type="Pfam" id="PF01619"/>
    </source>
</evidence>
<accession>A0A1G9Y0U4</accession>
<evidence type="ECO:0000256" key="5">
    <source>
        <dbReference type="ARBA" id="ARBA00022741"/>
    </source>
</evidence>
<dbReference type="GO" id="GO:0000166">
    <property type="term" value="F:nucleotide binding"/>
    <property type="evidence" value="ECO:0007669"/>
    <property type="project" value="UniProtKB-KW"/>
</dbReference>
<dbReference type="GO" id="GO:0010133">
    <property type="term" value="P:L-proline catabolic process to L-glutamate"/>
    <property type="evidence" value="ECO:0007669"/>
    <property type="project" value="UniProtKB-UniPathway"/>
</dbReference>
<dbReference type="EMBL" id="FNIA01000012">
    <property type="protein sequence ID" value="SDN02657.1"/>
    <property type="molecule type" value="Genomic_DNA"/>
</dbReference>